<dbReference type="Gene3D" id="1.20.1050.10">
    <property type="match status" value="1"/>
</dbReference>
<evidence type="ECO:0000259" key="1">
    <source>
        <dbReference type="PROSITE" id="PS50404"/>
    </source>
</evidence>
<dbReference type="GO" id="GO:0016034">
    <property type="term" value="F:maleylacetoacetate isomerase activity"/>
    <property type="evidence" value="ECO:0007669"/>
    <property type="project" value="TreeGrafter"/>
</dbReference>
<dbReference type="InterPro" id="IPR036249">
    <property type="entry name" value="Thioredoxin-like_sf"/>
</dbReference>
<evidence type="ECO:0000313" key="2">
    <source>
        <dbReference type="EMBL" id="EAU42271.1"/>
    </source>
</evidence>
<dbReference type="RefSeq" id="WP_007066246.1">
    <property type="nucleotide sequence ID" value="NZ_DS022272.1"/>
</dbReference>
<accession>Q0G7U3</accession>
<dbReference type="PANTHER" id="PTHR42673:SF21">
    <property type="entry name" value="GLUTATHIONE S-TRANSFERASE YFCF"/>
    <property type="match status" value="1"/>
</dbReference>
<dbReference type="SUPFAM" id="SSF47616">
    <property type="entry name" value="GST C-terminal domain-like"/>
    <property type="match status" value="1"/>
</dbReference>
<dbReference type="PANTHER" id="PTHR42673">
    <property type="entry name" value="MALEYLACETOACETATE ISOMERASE"/>
    <property type="match status" value="1"/>
</dbReference>
<dbReference type="SUPFAM" id="SSF52833">
    <property type="entry name" value="Thioredoxin-like"/>
    <property type="match status" value="1"/>
</dbReference>
<dbReference type="Proteomes" id="UP000004310">
    <property type="component" value="Unassembled WGS sequence"/>
</dbReference>
<reference evidence="2 3" key="1">
    <citation type="journal article" date="2010" name="J. Bacteriol.">
        <title>Genome sequence of Fulvimarina pelagi HTCC2506T, a Mn(II)-oxidizing alphaproteobacterium possessing an aerobic anoxygenic photosynthetic gene cluster and Xanthorhodopsin.</title>
        <authorList>
            <person name="Kang I."/>
            <person name="Oh H.M."/>
            <person name="Lim S.I."/>
            <person name="Ferriera S."/>
            <person name="Giovannoni S.J."/>
            <person name="Cho J.C."/>
        </authorList>
    </citation>
    <scope>NUCLEOTIDE SEQUENCE [LARGE SCALE GENOMIC DNA]</scope>
    <source>
        <strain evidence="2 3">HTCC2506</strain>
    </source>
</reference>
<comment type="caution">
    <text evidence="2">The sequence shown here is derived from an EMBL/GenBank/DDBJ whole genome shotgun (WGS) entry which is preliminary data.</text>
</comment>
<dbReference type="PROSITE" id="PS50404">
    <property type="entry name" value="GST_NTER"/>
    <property type="match status" value="1"/>
</dbReference>
<dbReference type="GO" id="GO:0006559">
    <property type="term" value="P:L-phenylalanine catabolic process"/>
    <property type="evidence" value="ECO:0007669"/>
    <property type="project" value="TreeGrafter"/>
</dbReference>
<organism evidence="2 3">
    <name type="scientific">Fulvimarina pelagi HTCC2506</name>
    <dbReference type="NCBI Taxonomy" id="314231"/>
    <lineage>
        <taxon>Bacteria</taxon>
        <taxon>Pseudomonadati</taxon>
        <taxon>Pseudomonadota</taxon>
        <taxon>Alphaproteobacteria</taxon>
        <taxon>Hyphomicrobiales</taxon>
        <taxon>Aurantimonadaceae</taxon>
        <taxon>Fulvimarina</taxon>
    </lineage>
</organism>
<keyword evidence="2" id="KW-0808">Transferase</keyword>
<name>Q0G7U3_9HYPH</name>
<dbReference type="HOGENOM" id="CLU_011226_12_0_5"/>
<dbReference type="Pfam" id="PF13417">
    <property type="entry name" value="GST_N_3"/>
    <property type="match status" value="1"/>
</dbReference>
<dbReference type="Pfam" id="PF13410">
    <property type="entry name" value="GST_C_2"/>
    <property type="match status" value="1"/>
</dbReference>
<dbReference type="InterPro" id="IPR004045">
    <property type="entry name" value="Glutathione_S-Trfase_N"/>
</dbReference>
<evidence type="ECO:0000313" key="3">
    <source>
        <dbReference type="Proteomes" id="UP000004310"/>
    </source>
</evidence>
<protein>
    <submittedName>
        <fullName evidence="2">Hypothetical glutathione S-transferase like protein</fullName>
    </submittedName>
</protein>
<dbReference type="GO" id="GO:0004364">
    <property type="term" value="F:glutathione transferase activity"/>
    <property type="evidence" value="ECO:0007669"/>
    <property type="project" value="TreeGrafter"/>
</dbReference>
<dbReference type="eggNOG" id="COG0625">
    <property type="taxonomic scope" value="Bacteria"/>
</dbReference>
<dbReference type="Gene3D" id="3.40.30.10">
    <property type="entry name" value="Glutaredoxin"/>
    <property type="match status" value="1"/>
</dbReference>
<keyword evidence="3" id="KW-1185">Reference proteome</keyword>
<gene>
    <name evidence="2" type="ORF">FP2506_05516</name>
</gene>
<dbReference type="STRING" id="217511.GCA_001463845_01658"/>
<feature type="domain" description="GST N-terminal" evidence="1">
    <location>
        <begin position="1"/>
        <end position="78"/>
    </location>
</feature>
<dbReference type="GO" id="GO:0006749">
    <property type="term" value="P:glutathione metabolic process"/>
    <property type="evidence" value="ECO:0007669"/>
    <property type="project" value="TreeGrafter"/>
</dbReference>
<dbReference type="AlphaFoldDB" id="Q0G7U3"/>
<dbReference type="EMBL" id="AATP01000001">
    <property type="protein sequence ID" value="EAU42271.1"/>
    <property type="molecule type" value="Genomic_DNA"/>
</dbReference>
<sequence>MILIGQYDSPFVRRVGIALTLYGIDFEHRAWSVFGDGEKIAEYNPLRRVPTLVLDDGTALLDSTTILLELDERVSPDAALIPASGAARRHQLRLCALAAGACEKMVALIYERALHETLSEVWIDRCTTQIEDVLDMLEAEVGLLGGNYVFGSTPGHADIAMAVAFRFLTDAHPMLRSAKPYESLAVHMARCEALPAFQVIRQEFVPPA</sequence>
<dbReference type="InterPro" id="IPR036282">
    <property type="entry name" value="Glutathione-S-Trfase_C_sf"/>
</dbReference>
<proteinExistence type="predicted"/>